<reference evidence="2 3" key="1">
    <citation type="submission" date="2016-10" db="EMBL/GenBank/DDBJ databases">
        <authorList>
            <person name="de Groot N.N."/>
        </authorList>
    </citation>
    <scope>NUCLEOTIDE SEQUENCE [LARGE SCALE GENOMIC DNA]</scope>
    <source>
        <strain evidence="2 3">DSM 22007</strain>
    </source>
</reference>
<keyword evidence="1" id="KW-0812">Transmembrane</keyword>
<dbReference type="EMBL" id="FOEP01000007">
    <property type="protein sequence ID" value="SEQ46755.1"/>
    <property type="molecule type" value="Genomic_DNA"/>
</dbReference>
<evidence type="ECO:0008006" key="4">
    <source>
        <dbReference type="Google" id="ProtNLM"/>
    </source>
</evidence>
<dbReference type="STRING" id="657014.SAMN04488092_10792"/>
<protein>
    <recommendedName>
        <fullName evidence="4">Peptidase M48 domain-containing protein</fullName>
    </recommendedName>
</protein>
<evidence type="ECO:0000313" key="2">
    <source>
        <dbReference type="EMBL" id="SEQ46755.1"/>
    </source>
</evidence>
<organism evidence="2 3">
    <name type="scientific">Thalassovita taeanensis</name>
    <dbReference type="NCBI Taxonomy" id="657014"/>
    <lineage>
        <taxon>Bacteria</taxon>
        <taxon>Pseudomonadati</taxon>
        <taxon>Pseudomonadota</taxon>
        <taxon>Alphaproteobacteria</taxon>
        <taxon>Rhodobacterales</taxon>
        <taxon>Roseobacteraceae</taxon>
        <taxon>Thalassovita</taxon>
    </lineage>
</organism>
<sequence>MTALQQYQRIEATGLWRATPQDQRREVIVSIGDATLVISDLQDRALAHWSLPAVARANPGEHPAIFYPDGDPGETLELTEAEAQMIGAIEKLRSAIERRRPRPGRLRAVILAASAASVLALGVFWLPGAMQEHALSVVPLVKRVEIGQQLMTHVQRVTGQPCSDAQALPALARLADRVRAPQDRPLRLTVVRAGVNSTVFLPGRILLISSTLIEDYEEPDVAAGFLIAELQRARMEDPLERLLHESGWMSSFRLLTTGTLPDKTLRAYAETLLTRPTQPVPLADLLEGFRAAGVRASPYAYALDVSGEQTLPLIEADPYPQAAPSPVLSDSDWVRLQGICGG</sequence>
<dbReference type="AlphaFoldDB" id="A0A1H9G9D5"/>
<evidence type="ECO:0000256" key="1">
    <source>
        <dbReference type="SAM" id="Phobius"/>
    </source>
</evidence>
<keyword evidence="3" id="KW-1185">Reference proteome</keyword>
<name>A0A1H9G9D5_9RHOB</name>
<keyword evidence="1" id="KW-1133">Transmembrane helix</keyword>
<feature type="transmembrane region" description="Helical" evidence="1">
    <location>
        <begin position="108"/>
        <end position="126"/>
    </location>
</feature>
<proteinExistence type="predicted"/>
<dbReference type="Proteomes" id="UP000198634">
    <property type="component" value="Unassembled WGS sequence"/>
</dbReference>
<evidence type="ECO:0000313" key="3">
    <source>
        <dbReference type="Proteomes" id="UP000198634"/>
    </source>
</evidence>
<dbReference type="OrthoDB" id="7822309at2"/>
<gene>
    <name evidence="2" type="ORF">SAMN04488092_10792</name>
</gene>
<accession>A0A1H9G9D5</accession>
<dbReference type="RefSeq" id="WP_090270002.1">
    <property type="nucleotide sequence ID" value="NZ_FOEP01000007.1"/>
</dbReference>
<keyword evidence="1" id="KW-0472">Membrane</keyword>